<proteinExistence type="inferred from homology"/>
<name>A0A1G7ZCU3_PSEOR</name>
<evidence type="ECO:0000313" key="6">
    <source>
        <dbReference type="EMBL" id="SDH06518.1"/>
    </source>
</evidence>
<organism evidence="6 7">
    <name type="scientific">Pseudonocardia oroxyli</name>
    <dbReference type="NCBI Taxonomy" id="366584"/>
    <lineage>
        <taxon>Bacteria</taxon>
        <taxon>Bacillati</taxon>
        <taxon>Actinomycetota</taxon>
        <taxon>Actinomycetes</taxon>
        <taxon>Pseudonocardiales</taxon>
        <taxon>Pseudonocardiaceae</taxon>
        <taxon>Pseudonocardia</taxon>
    </lineage>
</organism>
<dbReference type="SUPFAM" id="SSF53756">
    <property type="entry name" value="UDP-Glycosyltransferase/glycogen phosphorylase"/>
    <property type="match status" value="1"/>
</dbReference>
<dbReference type="Proteomes" id="UP000198967">
    <property type="component" value="Unassembled WGS sequence"/>
</dbReference>
<dbReference type="InterPro" id="IPR001296">
    <property type="entry name" value="Glyco_trans_1"/>
</dbReference>
<dbReference type="InterPro" id="IPR028098">
    <property type="entry name" value="Glyco_trans_4-like_N"/>
</dbReference>
<keyword evidence="2" id="KW-0328">Glycosyltransferase</keyword>
<evidence type="ECO:0000313" key="7">
    <source>
        <dbReference type="Proteomes" id="UP000198967"/>
    </source>
</evidence>
<dbReference type="AlphaFoldDB" id="A0A1G7ZCU3"/>
<sequence>MPPASEPPRIDYVVSRFPKTSETFIAREIAALEDAGEWSVGVRALFPSPESTAVHEVARRFVPRVRRPGVAAMLAGVLWALVRRPGPFLSALAVVVVRHRSDPRRLLRMGAAVAVAAAHARDMAADPPERVHAHYATYPAFTAWLCRRLVGVPYGFTAHAHDLYVDRTLLAVVAAEADYVVTISRYNRDLVLRETGIEPERVTIVHCGVVPEDYRFQQRALPPAGPLRALCVASLQEYKGHAVLLEALAKGGPGVDRIELDLVGEGVLAESLRAQVAALGLERRVRFLGGRSELQVRELLDRAHLFVLPSVVAADGQMEGLPVALIEALASGVPAVSTELSGIPEIVENGVTGLLAEPGSAAALRDRLEETIADPCGRTERSRRGRERVEREFDLLENTALLGRVLATARKWARPM</sequence>
<dbReference type="Pfam" id="PF13439">
    <property type="entry name" value="Glyco_transf_4"/>
    <property type="match status" value="1"/>
</dbReference>
<gene>
    <name evidence="6" type="ORF">SAMN05216377_118100</name>
</gene>
<dbReference type="PANTHER" id="PTHR12526">
    <property type="entry name" value="GLYCOSYLTRANSFERASE"/>
    <property type="match status" value="1"/>
</dbReference>
<dbReference type="RefSeq" id="WP_093088996.1">
    <property type="nucleotide sequence ID" value="NZ_FNBE01000018.1"/>
</dbReference>
<feature type="domain" description="Glycosyltransferase subfamily 4-like N-terminal" evidence="5">
    <location>
        <begin position="87"/>
        <end position="212"/>
    </location>
</feature>
<evidence type="ECO:0000259" key="5">
    <source>
        <dbReference type="Pfam" id="PF13439"/>
    </source>
</evidence>
<keyword evidence="3 6" id="KW-0808">Transferase</keyword>
<evidence type="ECO:0000259" key="4">
    <source>
        <dbReference type="Pfam" id="PF00534"/>
    </source>
</evidence>
<evidence type="ECO:0000256" key="3">
    <source>
        <dbReference type="ARBA" id="ARBA00022679"/>
    </source>
</evidence>
<dbReference type="STRING" id="366584.SAMN05216377_118100"/>
<dbReference type="Pfam" id="PF00534">
    <property type="entry name" value="Glycos_transf_1"/>
    <property type="match status" value="1"/>
</dbReference>
<protein>
    <submittedName>
        <fullName evidence="6">Glycosyltransferase involved in cell wall bisynthesis</fullName>
    </submittedName>
</protein>
<evidence type="ECO:0000256" key="1">
    <source>
        <dbReference type="ARBA" id="ARBA00009481"/>
    </source>
</evidence>
<dbReference type="Gene3D" id="3.40.50.2000">
    <property type="entry name" value="Glycogen Phosphorylase B"/>
    <property type="match status" value="2"/>
</dbReference>
<feature type="domain" description="Glycosyl transferase family 1" evidence="4">
    <location>
        <begin position="222"/>
        <end position="387"/>
    </location>
</feature>
<dbReference type="EMBL" id="FNBE01000018">
    <property type="protein sequence ID" value="SDH06518.1"/>
    <property type="molecule type" value="Genomic_DNA"/>
</dbReference>
<dbReference type="OrthoDB" id="6286688at2"/>
<accession>A0A1G7ZCU3</accession>
<comment type="similarity">
    <text evidence="1">Belongs to the glycosyltransferase group 1 family. Glycosyltransferase 4 subfamily.</text>
</comment>
<evidence type="ECO:0000256" key="2">
    <source>
        <dbReference type="ARBA" id="ARBA00022676"/>
    </source>
</evidence>
<keyword evidence="7" id="KW-1185">Reference proteome</keyword>
<dbReference type="PANTHER" id="PTHR12526:SF640">
    <property type="entry name" value="COLANIC ACID BIOSYNTHESIS GLYCOSYLTRANSFERASE WCAL-RELATED"/>
    <property type="match status" value="1"/>
</dbReference>
<dbReference type="GO" id="GO:0016757">
    <property type="term" value="F:glycosyltransferase activity"/>
    <property type="evidence" value="ECO:0007669"/>
    <property type="project" value="UniProtKB-KW"/>
</dbReference>
<reference evidence="6 7" key="1">
    <citation type="submission" date="2016-10" db="EMBL/GenBank/DDBJ databases">
        <authorList>
            <person name="de Groot N.N."/>
        </authorList>
    </citation>
    <scope>NUCLEOTIDE SEQUENCE [LARGE SCALE GENOMIC DNA]</scope>
    <source>
        <strain evidence="6 7">CGMCC 4.3143</strain>
    </source>
</reference>